<keyword evidence="2" id="KW-1185">Reference proteome</keyword>
<reference evidence="1" key="1">
    <citation type="submission" date="2021-01" db="UniProtKB">
        <authorList>
            <consortium name="EnsemblMetazoa"/>
        </authorList>
    </citation>
    <scope>IDENTIFICATION</scope>
</reference>
<organism evidence="1 2">
    <name type="scientific">Nasonia vitripennis</name>
    <name type="common">Parasitic wasp</name>
    <dbReference type="NCBI Taxonomy" id="7425"/>
    <lineage>
        <taxon>Eukaryota</taxon>
        <taxon>Metazoa</taxon>
        <taxon>Ecdysozoa</taxon>
        <taxon>Arthropoda</taxon>
        <taxon>Hexapoda</taxon>
        <taxon>Insecta</taxon>
        <taxon>Pterygota</taxon>
        <taxon>Neoptera</taxon>
        <taxon>Endopterygota</taxon>
        <taxon>Hymenoptera</taxon>
        <taxon>Apocrita</taxon>
        <taxon>Proctotrupomorpha</taxon>
        <taxon>Chalcidoidea</taxon>
        <taxon>Pteromalidae</taxon>
        <taxon>Pteromalinae</taxon>
        <taxon>Nasonia</taxon>
    </lineage>
</organism>
<dbReference type="EnsemblMetazoa" id="XM_003426743">
    <property type="protein sequence ID" value="XP_003426791"/>
    <property type="gene ID" value="LOC100679194"/>
</dbReference>
<dbReference type="InParanoid" id="A0A7M7GE49"/>
<accession>A0A7M7GE49</accession>
<dbReference type="OrthoDB" id="10525458at2759"/>
<protein>
    <submittedName>
        <fullName evidence="1">Uncharacterized protein</fullName>
    </submittedName>
</protein>
<name>A0A7M7GE49_NASVI</name>
<dbReference type="KEGG" id="nvi:100679194"/>
<dbReference type="Proteomes" id="UP000002358">
    <property type="component" value="Chromosome 2"/>
</dbReference>
<evidence type="ECO:0000313" key="2">
    <source>
        <dbReference type="Proteomes" id="UP000002358"/>
    </source>
</evidence>
<evidence type="ECO:0000313" key="1">
    <source>
        <dbReference type="EnsemblMetazoa" id="XP_003426791"/>
    </source>
</evidence>
<dbReference type="AlphaFoldDB" id="A0A7M7GE49"/>
<proteinExistence type="predicted"/>
<dbReference type="GeneID" id="100679194"/>
<sequence length="449" mass="52340">MDYIEITYHDYLAECVNCILFDNWLIYDWENHLLNYYNPNKNPLPARDINFSVNDDHIEIYDTQYEIEPYTDIVPNVEGRLTTLWMCTSIKIKNGKIRGKMCIRNISDPPLHTEFELSLKDAEMKLLVGFSIDNKDHYDGDYFEFDNSVYTVSSESLSFTYTEQNSKIVSIFDKIADASQKKLLKQYLLDYFTKDIYTAALKFEHESLSIKTTVSDQVGANYSLRNVLRLHNRKLHTAFKNLAEKIISLTNIMVQETSMKVQVKKLFGLISLPNNEKKIQIYHGFISNLHSLKIVNDKYIIVSKKNDLTILHIPVVFDHLNINYQNIEQDKTKQTISDVFSVQTYTVKEAYFVMSLKKLNPSKVEFNLMDFKIMNFKCMSNVQVIMTMDYLITHAVEESMRSCITEVLKNETLNHLAIRPPVEIEYYGNEFNAEESDDSQMENDSNVGE</sequence>
<dbReference type="RefSeq" id="XP_003426791.1">
    <property type="nucleotide sequence ID" value="XM_003426743.5"/>
</dbReference>